<feature type="compositionally biased region" description="Basic and acidic residues" evidence="1">
    <location>
        <begin position="83"/>
        <end position="93"/>
    </location>
</feature>
<evidence type="ECO:0000256" key="1">
    <source>
        <dbReference type="SAM" id="MobiDB-lite"/>
    </source>
</evidence>
<dbReference type="AlphaFoldDB" id="A0A183D522"/>
<dbReference type="WBParaSite" id="GPUH_0000382001-mRNA-1">
    <property type="protein sequence ID" value="GPUH_0000382001-mRNA-1"/>
    <property type="gene ID" value="GPUH_0000382001"/>
</dbReference>
<dbReference type="EMBL" id="UYRT01006772">
    <property type="protein sequence ID" value="VDK41086.1"/>
    <property type="molecule type" value="Genomic_DNA"/>
</dbReference>
<reference evidence="4" key="1">
    <citation type="submission" date="2016-06" db="UniProtKB">
        <authorList>
            <consortium name="WormBaseParasite"/>
        </authorList>
    </citation>
    <scope>IDENTIFICATION</scope>
</reference>
<feature type="compositionally biased region" description="Polar residues" evidence="1">
    <location>
        <begin position="98"/>
        <end position="114"/>
    </location>
</feature>
<sequence length="114" mass="12580">MHRSIQPPEKPQMKISGLSNPELVERCEERVGNSPEQCVRIVCLATIAWAHGYHSSSNRALLEHPRSSASPRTRSNASGNFADRGRWDTKRAPDNGPGWTSGTPELQGSRHSAH</sequence>
<dbReference type="Proteomes" id="UP000271098">
    <property type="component" value="Unassembled WGS sequence"/>
</dbReference>
<proteinExistence type="predicted"/>
<feature type="compositionally biased region" description="Polar residues" evidence="1">
    <location>
        <begin position="67"/>
        <end position="79"/>
    </location>
</feature>
<name>A0A183D522_9BILA</name>
<organism evidence="4">
    <name type="scientific">Gongylonema pulchrum</name>
    <dbReference type="NCBI Taxonomy" id="637853"/>
    <lineage>
        <taxon>Eukaryota</taxon>
        <taxon>Metazoa</taxon>
        <taxon>Ecdysozoa</taxon>
        <taxon>Nematoda</taxon>
        <taxon>Chromadorea</taxon>
        <taxon>Rhabditida</taxon>
        <taxon>Spirurina</taxon>
        <taxon>Spiruromorpha</taxon>
        <taxon>Spiruroidea</taxon>
        <taxon>Gongylonematidae</taxon>
        <taxon>Gongylonema</taxon>
    </lineage>
</organism>
<protein>
    <submittedName>
        <fullName evidence="2 4">Uncharacterized protein</fullName>
    </submittedName>
</protein>
<feature type="region of interest" description="Disordered" evidence="1">
    <location>
        <begin position="57"/>
        <end position="114"/>
    </location>
</feature>
<evidence type="ECO:0000313" key="4">
    <source>
        <dbReference type="WBParaSite" id="GPUH_0000382001-mRNA-1"/>
    </source>
</evidence>
<reference evidence="2 3" key="2">
    <citation type="submission" date="2018-11" db="EMBL/GenBank/DDBJ databases">
        <authorList>
            <consortium name="Pathogen Informatics"/>
        </authorList>
    </citation>
    <scope>NUCLEOTIDE SEQUENCE [LARGE SCALE GENOMIC DNA]</scope>
</reference>
<evidence type="ECO:0000313" key="2">
    <source>
        <dbReference type="EMBL" id="VDK41086.1"/>
    </source>
</evidence>
<keyword evidence="3" id="KW-1185">Reference proteome</keyword>
<accession>A0A183D522</accession>
<gene>
    <name evidence="2" type="ORF">GPUH_LOCUS3812</name>
</gene>
<evidence type="ECO:0000313" key="3">
    <source>
        <dbReference type="Proteomes" id="UP000271098"/>
    </source>
</evidence>